<proteinExistence type="predicted"/>
<gene>
    <name evidence="1" type="ORF">LCGC14_2618030</name>
</gene>
<feature type="non-terminal residue" evidence="1">
    <location>
        <position position="107"/>
    </location>
</feature>
<comment type="caution">
    <text evidence="1">The sequence shown here is derived from an EMBL/GenBank/DDBJ whole genome shotgun (WGS) entry which is preliminary data.</text>
</comment>
<organism evidence="1">
    <name type="scientific">marine sediment metagenome</name>
    <dbReference type="NCBI Taxonomy" id="412755"/>
    <lineage>
        <taxon>unclassified sequences</taxon>
        <taxon>metagenomes</taxon>
        <taxon>ecological metagenomes</taxon>
    </lineage>
</organism>
<protein>
    <submittedName>
        <fullName evidence="1">Uncharacterized protein</fullName>
    </submittedName>
</protein>
<sequence>MNKDYRFTICAEIELSDEFTHDLACETAQIITKACGGIVITCHMITDEAPHLAWMDMGFPSKYRQLKAKKMLRRRGRGKPKFKFAYGPDLVTFKTTSGGCLEKRTLG</sequence>
<dbReference type="AlphaFoldDB" id="A0A0F9CWK9"/>
<evidence type="ECO:0000313" key="1">
    <source>
        <dbReference type="EMBL" id="KKL04243.1"/>
    </source>
</evidence>
<dbReference type="EMBL" id="LAZR01044606">
    <property type="protein sequence ID" value="KKL04243.1"/>
    <property type="molecule type" value="Genomic_DNA"/>
</dbReference>
<reference evidence="1" key="1">
    <citation type="journal article" date="2015" name="Nature">
        <title>Complex archaea that bridge the gap between prokaryotes and eukaryotes.</title>
        <authorList>
            <person name="Spang A."/>
            <person name="Saw J.H."/>
            <person name="Jorgensen S.L."/>
            <person name="Zaremba-Niedzwiedzka K."/>
            <person name="Martijn J."/>
            <person name="Lind A.E."/>
            <person name="van Eijk R."/>
            <person name="Schleper C."/>
            <person name="Guy L."/>
            <person name="Ettema T.J."/>
        </authorList>
    </citation>
    <scope>NUCLEOTIDE SEQUENCE</scope>
</reference>
<accession>A0A0F9CWK9</accession>
<name>A0A0F9CWK9_9ZZZZ</name>